<dbReference type="EMBL" id="QTSX02006423">
    <property type="protein sequence ID" value="KAJ9054822.1"/>
    <property type="molecule type" value="Genomic_DNA"/>
</dbReference>
<gene>
    <name evidence="1" type="ORF">DSO57_1010236</name>
</gene>
<name>A0ACC2RXP7_9FUNG</name>
<protein>
    <submittedName>
        <fullName evidence="1">Uncharacterized protein</fullName>
    </submittedName>
</protein>
<reference evidence="1" key="1">
    <citation type="submission" date="2022-04" db="EMBL/GenBank/DDBJ databases">
        <title>Genome of the entomopathogenic fungus Entomophthora muscae.</title>
        <authorList>
            <person name="Elya C."/>
            <person name="Lovett B.R."/>
            <person name="Lee E."/>
            <person name="Macias A.M."/>
            <person name="Hajek A.E."/>
            <person name="De Bivort B.L."/>
            <person name="Kasson M.T."/>
            <person name="De Fine Licht H.H."/>
            <person name="Stajich J.E."/>
        </authorList>
    </citation>
    <scope>NUCLEOTIDE SEQUENCE</scope>
    <source>
        <strain evidence="1">Berkeley</strain>
    </source>
</reference>
<accession>A0ACC2RXP7</accession>
<evidence type="ECO:0000313" key="1">
    <source>
        <dbReference type="EMBL" id="KAJ9054822.1"/>
    </source>
</evidence>
<keyword evidence="2" id="KW-1185">Reference proteome</keyword>
<proteinExistence type="predicted"/>
<dbReference type="Proteomes" id="UP001165960">
    <property type="component" value="Unassembled WGS sequence"/>
</dbReference>
<sequence>MSGLPMDWTPYTLDTKIPEGFVLYQNMVMLVPAFNTLSEQGFFQGPTAIPQVTDKSIVATKAQTLPVNISYDTQGALNEFPLDVSNIMNESGGNVKWRELHPN</sequence>
<comment type="caution">
    <text evidence="1">The sequence shown here is derived from an EMBL/GenBank/DDBJ whole genome shotgun (WGS) entry which is preliminary data.</text>
</comment>
<evidence type="ECO:0000313" key="2">
    <source>
        <dbReference type="Proteomes" id="UP001165960"/>
    </source>
</evidence>
<organism evidence="1 2">
    <name type="scientific">Entomophthora muscae</name>
    <dbReference type="NCBI Taxonomy" id="34485"/>
    <lineage>
        <taxon>Eukaryota</taxon>
        <taxon>Fungi</taxon>
        <taxon>Fungi incertae sedis</taxon>
        <taxon>Zoopagomycota</taxon>
        <taxon>Entomophthoromycotina</taxon>
        <taxon>Entomophthoromycetes</taxon>
        <taxon>Entomophthorales</taxon>
        <taxon>Entomophthoraceae</taxon>
        <taxon>Entomophthora</taxon>
    </lineage>
</organism>